<dbReference type="EMBL" id="JBBIAA010000004">
    <property type="protein sequence ID" value="MEJ5944936.1"/>
    <property type="molecule type" value="Genomic_DNA"/>
</dbReference>
<accession>A0ABU8RIM6</accession>
<reference evidence="2 3" key="1">
    <citation type="journal article" date="2017" name="Int. J. Syst. Evol. Microbiol.">
        <title>Pseudokineococcus basanitobsidens sp. nov., isolated from volcanic rock.</title>
        <authorList>
            <person name="Lee D.W."/>
            <person name="Park M.Y."/>
            <person name="Kim J.J."/>
            <person name="Kim B.S."/>
        </authorList>
    </citation>
    <scope>NUCLEOTIDE SEQUENCE [LARGE SCALE GENOMIC DNA]</scope>
    <source>
        <strain evidence="2 3">DSM 103726</strain>
    </source>
</reference>
<keyword evidence="1" id="KW-0472">Membrane</keyword>
<gene>
    <name evidence="2" type="ORF">WDZ17_06460</name>
</gene>
<feature type="transmembrane region" description="Helical" evidence="1">
    <location>
        <begin position="46"/>
        <end position="68"/>
    </location>
</feature>
<sequence length="279" mass="28145">MKTTLSSPMPDARRQATRSMLVGHITATGAAPSAVAATRSAWGRPARIGLVAASAAAVAGVTAVAVIAGPGAEPAYASWTAVPQTSTGTSTPPADGDLQAWASQCTDLGVGGVSVEGLEDSGDADRRSVLVDRRGEVTYCVDVALGSGTEADPLVSLSGLRADGLSTMATTVTSEPYDLPSGGEVLVLGGDTTTPPAAPVEEGVTSLEVFQLYGLAGDDVTGIDIVLTNGLRITTTLTDGIWGAWWPSDKGDPTGVRLDLHTSDGQTATVDAAALMLQP</sequence>
<proteinExistence type="predicted"/>
<keyword evidence="3" id="KW-1185">Reference proteome</keyword>
<keyword evidence="1" id="KW-1133">Transmembrane helix</keyword>
<name>A0ABU8RIM6_9ACTN</name>
<evidence type="ECO:0000313" key="3">
    <source>
        <dbReference type="Proteomes" id="UP001387100"/>
    </source>
</evidence>
<evidence type="ECO:0000256" key="1">
    <source>
        <dbReference type="SAM" id="Phobius"/>
    </source>
</evidence>
<dbReference type="Proteomes" id="UP001387100">
    <property type="component" value="Unassembled WGS sequence"/>
</dbReference>
<evidence type="ECO:0000313" key="2">
    <source>
        <dbReference type="EMBL" id="MEJ5944936.1"/>
    </source>
</evidence>
<dbReference type="RefSeq" id="WP_339574316.1">
    <property type="nucleotide sequence ID" value="NZ_JBBIAA010000004.1"/>
</dbReference>
<comment type="caution">
    <text evidence="2">The sequence shown here is derived from an EMBL/GenBank/DDBJ whole genome shotgun (WGS) entry which is preliminary data.</text>
</comment>
<protein>
    <submittedName>
        <fullName evidence="2">Uncharacterized protein</fullName>
    </submittedName>
</protein>
<keyword evidence="1" id="KW-0812">Transmembrane</keyword>
<organism evidence="2 3">
    <name type="scientific">Pseudokineococcus basanitobsidens</name>
    <dbReference type="NCBI Taxonomy" id="1926649"/>
    <lineage>
        <taxon>Bacteria</taxon>
        <taxon>Bacillati</taxon>
        <taxon>Actinomycetota</taxon>
        <taxon>Actinomycetes</taxon>
        <taxon>Kineosporiales</taxon>
        <taxon>Kineosporiaceae</taxon>
        <taxon>Pseudokineococcus</taxon>
    </lineage>
</organism>